<dbReference type="AlphaFoldDB" id="A0A151RAQ3"/>
<dbReference type="PANTHER" id="PTHR37210:SF2">
    <property type="entry name" value="PROTEIN CHLOROPLAST VESICULATION"/>
    <property type="match status" value="1"/>
</dbReference>
<dbReference type="OrthoDB" id="1892100at2759"/>
<proteinExistence type="predicted"/>
<reference evidence="2" key="1">
    <citation type="journal article" date="2012" name="Nat. Biotechnol.">
        <title>Draft genome sequence of pigeonpea (Cajanus cajan), an orphan legume crop of resource-poor farmers.</title>
        <authorList>
            <person name="Varshney R.K."/>
            <person name="Chen W."/>
            <person name="Li Y."/>
            <person name="Bharti A.K."/>
            <person name="Saxena R.K."/>
            <person name="Schlueter J.A."/>
            <person name="Donoghue M.T."/>
            <person name="Azam S."/>
            <person name="Fan G."/>
            <person name="Whaley A.M."/>
            <person name="Farmer A.D."/>
            <person name="Sheridan J."/>
            <person name="Iwata A."/>
            <person name="Tuteja R."/>
            <person name="Penmetsa R.V."/>
            <person name="Wu W."/>
            <person name="Upadhyaya H.D."/>
            <person name="Yang S.P."/>
            <person name="Shah T."/>
            <person name="Saxena K.B."/>
            <person name="Michael T."/>
            <person name="McCombie W.R."/>
            <person name="Yang B."/>
            <person name="Zhang G."/>
            <person name="Yang H."/>
            <person name="Wang J."/>
            <person name="Spillane C."/>
            <person name="Cook D.R."/>
            <person name="May G.D."/>
            <person name="Xu X."/>
            <person name="Jackson S.A."/>
        </authorList>
    </citation>
    <scope>NUCLEOTIDE SEQUENCE [LARGE SCALE GENOMIC DNA]</scope>
</reference>
<organism evidence="2 3">
    <name type="scientific">Cajanus cajan</name>
    <name type="common">Pigeon pea</name>
    <name type="synonym">Cajanus indicus</name>
    <dbReference type="NCBI Taxonomy" id="3821"/>
    <lineage>
        <taxon>Eukaryota</taxon>
        <taxon>Viridiplantae</taxon>
        <taxon>Streptophyta</taxon>
        <taxon>Embryophyta</taxon>
        <taxon>Tracheophyta</taxon>
        <taxon>Spermatophyta</taxon>
        <taxon>Magnoliopsida</taxon>
        <taxon>eudicotyledons</taxon>
        <taxon>Gunneridae</taxon>
        <taxon>Pentapetalae</taxon>
        <taxon>rosids</taxon>
        <taxon>fabids</taxon>
        <taxon>Fabales</taxon>
        <taxon>Fabaceae</taxon>
        <taxon>Papilionoideae</taxon>
        <taxon>50 kb inversion clade</taxon>
        <taxon>NPAAA clade</taxon>
        <taxon>indigoferoid/millettioid clade</taxon>
        <taxon>Phaseoleae</taxon>
        <taxon>Cajanus</taxon>
    </lineage>
</organism>
<dbReference type="PANTHER" id="PTHR37210">
    <property type="entry name" value="EXPRESSED PROTEIN"/>
    <property type="match status" value="1"/>
</dbReference>
<keyword evidence="3" id="KW-1185">Reference proteome</keyword>
<dbReference type="Proteomes" id="UP000075243">
    <property type="component" value="Unassembled WGS sequence"/>
</dbReference>
<dbReference type="Gramene" id="C.cajan_36443.t">
    <property type="protein sequence ID" value="C.cajan_36443.t"/>
    <property type="gene ID" value="C.cajan_36443"/>
</dbReference>
<dbReference type="STRING" id="3821.A0A151RAQ3"/>
<feature type="region of interest" description="Disordered" evidence="1">
    <location>
        <begin position="112"/>
        <end position="137"/>
    </location>
</feature>
<name>A0A151RAQ3_CAJCA</name>
<dbReference type="EMBL" id="KQ483897">
    <property type="protein sequence ID" value="KYP39569.1"/>
    <property type="molecule type" value="Genomic_DNA"/>
</dbReference>
<sequence>MRTICFLNPPPPTSNASLIPSKPPQLVSSVTKTEGCWRRQCVAMGVACTIIGLEMCNSLALAHQALQITTMPKANETLSNTNNSYGATQWSQKRTCPSWRGSSLETIVPENLPRPSARRRYQAVGSTSKTAPPLSAAAKLEGKKGSCFSM</sequence>
<evidence type="ECO:0000313" key="3">
    <source>
        <dbReference type="Proteomes" id="UP000075243"/>
    </source>
</evidence>
<protein>
    <submittedName>
        <fullName evidence="2">Uncharacterized protein</fullName>
    </submittedName>
</protein>
<accession>A0A151RAQ3</accession>
<dbReference type="OMA" id="KWEDIGF"/>
<gene>
    <name evidence="2" type="ORF">KK1_039130</name>
</gene>
<evidence type="ECO:0000313" key="2">
    <source>
        <dbReference type="EMBL" id="KYP39569.1"/>
    </source>
</evidence>
<dbReference type="InterPro" id="IPR053350">
    <property type="entry name" value="CV_Inducer"/>
</dbReference>
<evidence type="ECO:0000256" key="1">
    <source>
        <dbReference type="SAM" id="MobiDB-lite"/>
    </source>
</evidence>